<keyword evidence="1" id="KW-0418">Kinase</keyword>
<evidence type="ECO:0000313" key="5">
    <source>
        <dbReference type="EMBL" id="MBP2064106.1"/>
    </source>
</evidence>
<keyword evidence="4" id="KW-0067">ATP-binding</keyword>
<protein>
    <submittedName>
        <fullName evidence="4">ATP-binding region ATPase domain protein</fullName>
    </submittedName>
    <submittedName>
        <fullName evidence="5">Anti-sigma regulatory factor (Ser/Thr protein kinase)</fullName>
    </submittedName>
</protein>
<evidence type="ECO:0000313" key="4">
    <source>
        <dbReference type="EMBL" id="CDR17108.1"/>
    </source>
</evidence>
<dbReference type="Proteomes" id="UP000756710">
    <property type="component" value="Unassembled WGS sequence"/>
</dbReference>
<reference evidence="4" key="1">
    <citation type="submission" date="2014-05" db="EMBL/GenBank/DDBJ databases">
        <authorList>
            <person name="Horn Fabian"/>
        </authorList>
    </citation>
    <scope>NUCLEOTIDE SEQUENCE</scope>
</reference>
<feature type="domain" description="Histidine kinase/HSP90-like ATPase" evidence="3">
    <location>
        <begin position="95"/>
        <end position="195"/>
    </location>
</feature>
<sequence length="213" mass="22318">MAEQLSLPTPGVTGHGVTAPGITRHGVTGQAAGTVDLTDVRLIGSQAPDPDSLMASGAARAEIPDRPPAAMRDEAPVRPSADEAGDHVLPVPHICEAVATVRRRAHALLSEWELPADRVDEALMVISELVTNAILHALPPAVLRLSWTECEGGAGLRIEVTDGGPIPADQRADEDIEPDEHGRGLGIVTALSSRHGSHTCHEGITWWADLPAA</sequence>
<name>A0A061A324_9ACTN</name>
<dbReference type="InterPro" id="IPR036890">
    <property type="entry name" value="HATPase_C_sf"/>
</dbReference>
<dbReference type="EMBL" id="JAGGLR010000014">
    <property type="protein sequence ID" value="MBP2064106.1"/>
    <property type="molecule type" value="Genomic_DNA"/>
</dbReference>
<dbReference type="SUPFAM" id="SSF55874">
    <property type="entry name" value="ATPase domain of HSP90 chaperone/DNA topoisomerase II/histidine kinase"/>
    <property type="match status" value="1"/>
</dbReference>
<organism evidence="4">
    <name type="scientific">Streptomyces iranensis</name>
    <dbReference type="NCBI Taxonomy" id="576784"/>
    <lineage>
        <taxon>Bacteria</taxon>
        <taxon>Bacillati</taxon>
        <taxon>Actinomycetota</taxon>
        <taxon>Actinomycetes</taxon>
        <taxon>Kitasatosporales</taxon>
        <taxon>Streptomycetaceae</taxon>
        <taxon>Streptomyces</taxon>
        <taxon>Streptomyces violaceusniger group</taxon>
    </lineage>
</organism>
<keyword evidence="1" id="KW-0723">Serine/threonine-protein kinase</keyword>
<dbReference type="InterPro" id="IPR050267">
    <property type="entry name" value="Anti-sigma-factor_SerPK"/>
</dbReference>
<dbReference type="GO" id="GO:0005524">
    <property type="term" value="F:ATP binding"/>
    <property type="evidence" value="ECO:0007669"/>
    <property type="project" value="UniProtKB-KW"/>
</dbReference>
<feature type="region of interest" description="Disordered" evidence="2">
    <location>
        <begin position="62"/>
        <end position="86"/>
    </location>
</feature>
<dbReference type="PANTHER" id="PTHR35526:SF3">
    <property type="entry name" value="ANTI-SIGMA-F FACTOR RSBW"/>
    <property type="match status" value="1"/>
</dbReference>
<keyword evidence="6" id="KW-1185">Reference proteome</keyword>
<evidence type="ECO:0000313" key="6">
    <source>
        <dbReference type="Proteomes" id="UP000756710"/>
    </source>
</evidence>
<dbReference type="GO" id="GO:0004674">
    <property type="term" value="F:protein serine/threonine kinase activity"/>
    <property type="evidence" value="ECO:0007669"/>
    <property type="project" value="UniProtKB-KW"/>
</dbReference>
<feature type="region of interest" description="Disordered" evidence="2">
    <location>
        <begin position="1"/>
        <end position="26"/>
    </location>
</feature>
<feature type="compositionally biased region" description="Basic and acidic residues" evidence="2">
    <location>
        <begin position="71"/>
        <end position="86"/>
    </location>
</feature>
<keyword evidence="1" id="KW-0808">Transferase</keyword>
<dbReference type="InterPro" id="IPR003594">
    <property type="entry name" value="HATPase_dom"/>
</dbReference>
<dbReference type="AlphaFoldDB" id="A0A061A324"/>
<dbReference type="CDD" id="cd16936">
    <property type="entry name" value="HATPase_RsbW-like"/>
    <property type="match status" value="1"/>
</dbReference>
<evidence type="ECO:0000256" key="1">
    <source>
        <dbReference type="ARBA" id="ARBA00022527"/>
    </source>
</evidence>
<reference evidence="5 6" key="2">
    <citation type="submission" date="2021-03" db="EMBL/GenBank/DDBJ databases">
        <title>Genomic Encyclopedia of Type Strains, Phase IV (KMG-IV): sequencing the most valuable type-strain genomes for metagenomic binning, comparative biology and taxonomic classification.</title>
        <authorList>
            <person name="Goeker M."/>
        </authorList>
    </citation>
    <scope>NUCLEOTIDE SEQUENCE [LARGE SCALE GENOMIC DNA]</scope>
    <source>
        <strain evidence="5 6">DSM 41954</strain>
    </source>
</reference>
<keyword evidence="4" id="KW-0547">Nucleotide-binding</keyword>
<proteinExistence type="predicted"/>
<evidence type="ECO:0000259" key="3">
    <source>
        <dbReference type="Pfam" id="PF13581"/>
    </source>
</evidence>
<evidence type="ECO:0000256" key="2">
    <source>
        <dbReference type="SAM" id="MobiDB-lite"/>
    </source>
</evidence>
<accession>A0A061A324</accession>
<dbReference type="HOGENOM" id="CLU_090336_4_6_11"/>
<gene>
    <name evidence="5" type="ORF">J2Z30_005129</name>
    <name evidence="4" type="ORF">SIRAN9235</name>
</gene>
<dbReference type="Gene3D" id="3.30.565.10">
    <property type="entry name" value="Histidine kinase-like ATPase, C-terminal domain"/>
    <property type="match status" value="1"/>
</dbReference>
<dbReference type="PANTHER" id="PTHR35526">
    <property type="entry name" value="ANTI-SIGMA-F FACTOR RSBW-RELATED"/>
    <property type="match status" value="1"/>
</dbReference>
<dbReference type="RefSeq" id="WP_308280055.1">
    <property type="nucleotide sequence ID" value="NZ_BAABDR010000029.1"/>
</dbReference>
<dbReference type="EMBL" id="LK022848">
    <property type="protein sequence ID" value="CDR17108.1"/>
    <property type="molecule type" value="Genomic_DNA"/>
</dbReference>
<dbReference type="Pfam" id="PF13581">
    <property type="entry name" value="HATPase_c_2"/>
    <property type="match status" value="1"/>
</dbReference>